<proteinExistence type="predicted"/>
<dbReference type="InterPro" id="IPR007367">
    <property type="entry name" value="DUF433"/>
</dbReference>
<evidence type="ECO:0000313" key="1">
    <source>
        <dbReference type="EMBL" id="MBB4664974.1"/>
    </source>
</evidence>
<dbReference type="AlphaFoldDB" id="A0A840ILW2"/>
<evidence type="ECO:0000313" key="2">
    <source>
        <dbReference type="Proteomes" id="UP000585272"/>
    </source>
</evidence>
<dbReference type="EMBL" id="JACHNU010000010">
    <property type="protein sequence ID" value="MBB4664974.1"/>
    <property type="molecule type" value="Genomic_DNA"/>
</dbReference>
<comment type="caution">
    <text evidence="1">The sequence shown here is derived from an EMBL/GenBank/DDBJ whole genome shotgun (WGS) entry which is preliminary data.</text>
</comment>
<reference evidence="1 2" key="1">
    <citation type="submission" date="2020-08" db="EMBL/GenBank/DDBJ databases">
        <title>Genomic Encyclopedia of Archaeal and Bacterial Type Strains, Phase II (KMG-II): from individual species to whole genera.</title>
        <authorList>
            <person name="Goeker M."/>
        </authorList>
    </citation>
    <scope>NUCLEOTIDE SEQUENCE [LARGE SCALE GENOMIC DNA]</scope>
    <source>
        <strain evidence="1 2">DSM 23288</strain>
    </source>
</reference>
<sequence>MLVNPAIQLGEPCIARTRIQTWVIQSRFEDGETAEELQADFSDVSLAAVHAALSFERRLARAAD</sequence>
<dbReference type="Proteomes" id="UP000585272">
    <property type="component" value="Unassembled WGS sequence"/>
</dbReference>
<organism evidence="1 2">
    <name type="scientific">Conexibacter arvalis</name>
    <dbReference type="NCBI Taxonomy" id="912552"/>
    <lineage>
        <taxon>Bacteria</taxon>
        <taxon>Bacillati</taxon>
        <taxon>Actinomycetota</taxon>
        <taxon>Thermoleophilia</taxon>
        <taxon>Solirubrobacterales</taxon>
        <taxon>Conexibacteraceae</taxon>
        <taxon>Conexibacter</taxon>
    </lineage>
</organism>
<keyword evidence="2" id="KW-1185">Reference proteome</keyword>
<dbReference type="SUPFAM" id="SSF46689">
    <property type="entry name" value="Homeodomain-like"/>
    <property type="match status" value="1"/>
</dbReference>
<dbReference type="InterPro" id="IPR009057">
    <property type="entry name" value="Homeodomain-like_sf"/>
</dbReference>
<accession>A0A840ILW2</accession>
<gene>
    <name evidence="1" type="ORF">BDZ31_004593</name>
</gene>
<name>A0A840ILW2_9ACTN</name>
<dbReference type="InterPro" id="IPR036388">
    <property type="entry name" value="WH-like_DNA-bd_sf"/>
</dbReference>
<dbReference type="Pfam" id="PF04255">
    <property type="entry name" value="DUF433"/>
    <property type="match status" value="1"/>
</dbReference>
<protein>
    <submittedName>
        <fullName evidence="1">Uncharacterized protein (DUF433 family)</fullName>
    </submittedName>
</protein>
<dbReference type="RefSeq" id="WP_183345490.1">
    <property type="nucleotide sequence ID" value="NZ_JACHNU010000010.1"/>
</dbReference>
<dbReference type="Gene3D" id="1.10.10.10">
    <property type="entry name" value="Winged helix-like DNA-binding domain superfamily/Winged helix DNA-binding domain"/>
    <property type="match status" value="1"/>
</dbReference>